<feature type="transmembrane region" description="Helical" evidence="9">
    <location>
        <begin position="190"/>
        <end position="208"/>
    </location>
</feature>
<feature type="transmembrane region" description="Helical" evidence="9">
    <location>
        <begin position="220"/>
        <end position="241"/>
    </location>
</feature>
<comment type="subcellular location">
    <subcellularLocation>
        <location evidence="1 9">Cell membrane</location>
        <topology evidence="1 9">Multi-pass membrane protein</topology>
    </subcellularLocation>
</comment>
<evidence type="ECO:0000256" key="8">
    <source>
        <dbReference type="ARBA" id="ARBA00023136"/>
    </source>
</evidence>
<gene>
    <name evidence="10" type="ORF">HCT48_03395</name>
</gene>
<keyword evidence="6 9" id="KW-0769">Symport</keyword>
<dbReference type="RefSeq" id="WP_167695352.1">
    <property type="nucleotide sequence ID" value="NZ_CP118181.1"/>
</dbReference>
<feature type="transmembrane region" description="Helical" evidence="9">
    <location>
        <begin position="310"/>
        <end position="334"/>
    </location>
</feature>
<feature type="transmembrane region" description="Helical" evidence="9">
    <location>
        <begin position="415"/>
        <end position="434"/>
    </location>
</feature>
<accession>A0A968GEY1</accession>
<keyword evidence="8 9" id="KW-0472">Membrane</keyword>
<feature type="transmembrane region" description="Helical" evidence="9">
    <location>
        <begin position="389"/>
        <end position="409"/>
    </location>
</feature>
<protein>
    <submittedName>
        <fullName evidence="10">Alanine:cation symporter family protein</fullName>
    </submittedName>
</protein>
<feature type="transmembrane region" description="Helical" evidence="9">
    <location>
        <begin position="247"/>
        <end position="271"/>
    </location>
</feature>
<feature type="transmembrane region" description="Helical" evidence="9">
    <location>
        <begin position="20"/>
        <end position="44"/>
    </location>
</feature>
<name>A0A968GEY1_9SPIO</name>
<proteinExistence type="inferred from homology"/>
<dbReference type="Proteomes" id="UP000778951">
    <property type="component" value="Unassembled WGS sequence"/>
</dbReference>
<sequence length="475" mass="51568">MQETINQLAALISLIVDNLWQYLGVPIIILVGLYFTLSSGFVQLRLFPKMLAMLGEGFHHTDDSGKKKAGISGFEAFAISIASRVGTGNLAGVAMAISLGGPGAIFWMWVMAFLGMATAFVESTLAQVFKVPSSESGHFRGGPAYYLRNALNSNGIAILFSILMVITFGYVLNMIQVNTIALSFQETFNLSPKISAIVLAIMTILILMGGAKRIANFSSLFVPVMALSYIVVGFIVVIMNYKNIPSVITLIFSSAFRADAAFGGFLGTMMVGVRRGLFSNEAGMGSAPAAAAAANTSHPVKQGLIQSFSVFTDTFVVCSVTAFIILGSGIWGVSEAQGIVLMQEALAQSIGSLSNYYVSILIFIFAFTSVIGNYFYAESSLAYLTKENRLMLNVFKVTVALMVFIGPLAENLLVWNLGDLFVILMAFVNLYAIVRLFPVAKETLDDFTQQLKLGKDPEFKRDRIKKWDIPVWKGE</sequence>
<evidence type="ECO:0000256" key="3">
    <source>
        <dbReference type="ARBA" id="ARBA00022448"/>
    </source>
</evidence>
<dbReference type="PROSITE" id="PS00873">
    <property type="entry name" value="NA_ALANINE_SYMP"/>
    <property type="match status" value="1"/>
</dbReference>
<dbReference type="AlphaFoldDB" id="A0A968GEY1"/>
<evidence type="ECO:0000256" key="7">
    <source>
        <dbReference type="ARBA" id="ARBA00022989"/>
    </source>
</evidence>
<dbReference type="Gene3D" id="1.20.1740.10">
    <property type="entry name" value="Amino acid/polyamine transporter I"/>
    <property type="match status" value="1"/>
</dbReference>
<evidence type="ECO:0000313" key="10">
    <source>
        <dbReference type="EMBL" id="NIZ69258.1"/>
    </source>
</evidence>
<keyword evidence="4 9" id="KW-1003">Cell membrane</keyword>
<dbReference type="PANTHER" id="PTHR30330:SF1">
    <property type="entry name" value="AMINO-ACID CARRIER PROTEIN ALST"/>
    <property type="match status" value="1"/>
</dbReference>
<dbReference type="PANTHER" id="PTHR30330">
    <property type="entry name" value="AGSS FAMILY TRANSPORTER, SODIUM-ALANINE"/>
    <property type="match status" value="1"/>
</dbReference>
<keyword evidence="3 9" id="KW-0813">Transport</keyword>
<keyword evidence="7 9" id="KW-1133">Transmembrane helix</keyword>
<evidence type="ECO:0000256" key="6">
    <source>
        <dbReference type="ARBA" id="ARBA00022847"/>
    </source>
</evidence>
<comment type="similarity">
    <text evidence="2 9">Belongs to the alanine or glycine:cation symporter (AGCS) (TC 2.A.25) family.</text>
</comment>
<dbReference type="NCBIfam" id="TIGR00835">
    <property type="entry name" value="agcS"/>
    <property type="match status" value="1"/>
</dbReference>
<dbReference type="PRINTS" id="PR00175">
    <property type="entry name" value="NAALASMPORT"/>
</dbReference>
<dbReference type="GO" id="GO:0005283">
    <property type="term" value="F:amino acid:sodium symporter activity"/>
    <property type="evidence" value="ECO:0007669"/>
    <property type="project" value="InterPro"/>
</dbReference>
<evidence type="ECO:0000256" key="4">
    <source>
        <dbReference type="ARBA" id="ARBA00022475"/>
    </source>
</evidence>
<dbReference type="FunFam" id="1.20.1740.10:FF:000004">
    <property type="entry name" value="Sodium:alanine symporter family protein"/>
    <property type="match status" value="1"/>
</dbReference>
<evidence type="ECO:0000313" key="11">
    <source>
        <dbReference type="Proteomes" id="UP000778951"/>
    </source>
</evidence>
<dbReference type="GO" id="GO:0005886">
    <property type="term" value="C:plasma membrane"/>
    <property type="evidence" value="ECO:0007669"/>
    <property type="project" value="UniProtKB-SubCell"/>
</dbReference>
<feature type="transmembrane region" description="Helical" evidence="9">
    <location>
        <begin position="354"/>
        <end position="377"/>
    </location>
</feature>
<evidence type="ECO:0000256" key="1">
    <source>
        <dbReference type="ARBA" id="ARBA00004651"/>
    </source>
</evidence>
<organism evidence="10 11">
    <name type="scientific">Entomospira culicis</name>
    <dbReference type="NCBI Taxonomy" id="2719989"/>
    <lineage>
        <taxon>Bacteria</taxon>
        <taxon>Pseudomonadati</taxon>
        <taxon>Spirochaetota</taxon>
        <taxon>Spirochaetia</taxon>
        <taxon>Spirochaetales</taxon>
        <taxon>Spirochaetaceae</taxon>
        <taxon>Entomospira</taxon>
    </lineage>
</organism>
<keyword evidence="5 9" id="KW-0812">Transmembrane</keyword>
<dbReference type="Pfam" id="PF01235">
    <property type="entry name" value="Na_Ala_symp"/>
    <property type="match status" value="1"/>
</dbReference>
<keyword evidence="11" id="KW-1185">Reference proteome</keyword>
<dbReference type="EMBL" id="JAATLM010000001">
    <property type="protein sequence ID" value="NIZ69258.1"/>
    <property type="molecule type" value="Genomic_DNA"/>
</dbReference>
<feature type="transmembrane region" description="Helical" evidence="9">
    <location>
        <begin position="150"/>
        <end position="170"/>
    </location>
</feature>
<evidence type="ECO:0000256" key="5">
    <source>
        <dbReference type="ARBA" id="ARBA00022692"/>
    </source>
</evidence>
<evidence type="ECO:0000256" key="9">
    <source>
        <dbReference type="RuleBase" id="RU363064"/>
    </source>
</evidence>
<evidence type="ECO:0000256" key="2">
    <source>
        <dbReference type="ARBA" id="ARBA00009261"/>
    </source>
</evidence>
<reference evidence="10" key="1">
    <citation type="submission" date="2020-03" db="EMBL/GenBank/DDBJ databases">
        <title>Spirochaetal bacteria isolated from arthropods constitute a novel genus Entomospira genus novum within the order Spirochaetales.</title>
        <authorList>
            <person name="Grana-Miraglia L."/>
            <person name="Sikutova S."/>
            <person name="Fingerle V."/>
            <person name="Sing A."/>
            <person name="Castillo-Ramirez S."/>
            <person name="Margos G."/>
            <person name="Rudolf I."/>
        </authorList>
    </citation>
    <scope>NUCLEOTIDE SEQUENCE</scope>
    <source>
        <strain evidence="10">BR149</strain>
    </source>
</reference>
<comment type="caution">
    <text evidence="10">The sequence shown here is derived from an EMBL/GenBank/DDBJ whole genome shotgun (WGS) entry which is preliminary data.</text>
</comment>
<dbReference type="InterPro" id="IPR001463">
    <property type="entry name" value="Na/Ala_symport"/>
</dbReference>